<dbReference type="EMBL" id="BAAATZ010000002">
    <property type="protein sequence ID" value="GAA2719177.1"/>
    <property type="molecule type" value="Genomic_DNA"/>
</dbReference>
<keyword evidence="1" id="KW-0812">Transmembrane</keyword>
<keyword evidence="1" id="KW-1133">Transmembrane helix</keyword>
<organism evidence="2 3">
    <name type="scientific">Actinocorallia aurantiaca</name>
    <dbReference type="NCBI Taxonomy" id="46204"/>
    <lineage>
        <taxon>Bacteria</taxon>
        <taxon>Bacillati</taxon>
        <taxon>Actinomycetota</taxon>
        <taxon>Actinomycetes</taxon>
        <taxon>Streptosporangiales</taxon>
        <taxon>Thermomonosporaceae</taxon>
        <taxon>Actinocorallia</taxon>
    </lineage>
</organism>
<gene>
    <name evidence="2" type="ORF">GCM10010439_04160</name>
</gene>
<feature type="transmembrane region" description="Helical" evidence="1">
    <location>
        <begin position="116"/>
        <end position="139"/>
    </location>
</feature>
<sequence length="191" mass="19856">MKTSFSLVTAPALVVVYGIVRLLDGRDGERGPGLAWTVGHLAFFVALLLFVPVLWEMRRLAGRGAFATGTAVCAGVGVVCALVQIGIDLVVGALAADHSDMSRMFSEVQDVPGVELAVYAVGPMLFFLGLLVAACHLAAVRAVPVWQAGAVVLSVLLSFLGLDLLPVSGLLMVAGLAPLARRSALVHVKQA</sequence>
<keyword evidence="3" id="KW-1185">Reference proteome</keyword>
<feature type="transmembrane region" description="Helical" evidence="1">
    <location>
        <begin position="151"/>
        <end position="177"/>
    </location>
</feature>
<reference evidence="2 3" key="1">
    <citation type="journal article" date="2019" name="Int. J. Syst. Evol. Microbiol.">
        <title>The Global Catalogue of Microorganisms (GCM) 10K type strain sequencing project: providing services to taxonomists for standard genome sequencing and annotation.</title>
        <authorList>
            <consortium name="The Broad Institute Genomics Platform"/>
            <consortium name="The Broad Institute Genome Sequencing Center for Infectious Disease"/>
            <person name="Wu L."/>
            <person name="Ma J."/>
        </authorList>
    </citation>
    <scope>NUCLEOTIDE SEQUENCE [LARGE SCALE GENOMIC DNA]</scope>
    <source>
        <strain evidence="2 3">JCM 8201</strain>
    </source>
</reference>
<evidence type="ECO:0000256" key="1">
    <source>
        <dbReference type="SAM" id="Phobius"/>
    </source>
</evidence>
<evidence type="ECO:0008006" key="4">
    <source>
        <dbReference type="Google" id="ProtNLM"/>
    </source>
</evidence>
<proteinExistence type="predicted"/>
<evidence type="ECO:0000313" key="2">
    <source>
        <dbReference type="EMBL" id="GAA2719177.1"/>
    </source>
</evidence>
<accession>A0ABN3TV79</accession>
<keyword evidence="1" id="KW-0472">Membrane</keyword>
<dbReference type="Proteomes" id="UP001501842">
    <property type="component" value="Unassembled WGS sequence"/>
</dbReference>
<feature type="transmembrane region" description="Helical" evidence="1">
    <location>
        <begin position="67"/>
        <end position="96"/>
    </location>
</feature>
<name>A0ABN3TV79_9ACTN</name>
<dbReference type="RefSeq" id="WP_344448347.1">
    <property type="nucleotide sequence ID" value="NZ_BAAATZ010000002.1"/>
</dbReference>
<protein>
    <recommendedName>
        <fullName evidence="4">DUF4386 family protein</fullName>
    </recommendedName>
</protein>
<feature type="transmembrane region" description="Helical" evidence="1">
    <location>
        <begin position="34"/>
        <end position="55"/>
    </location>
</feature>
<comment type="caution">
    <text evidence="2">The sequence shown here is derived from an EMBL/GenBank/DDBJ whole genome shotgun (WGS) entry which is preliminary data.</text>
</comment>
<evidence type="ECO:0000313" key="3">
    <source>
        <dbReference type="Proteomes" id="UP001501842"/>
    </source>
</evidence>